<name>A0A1X0QSA9_RHIZD</name>
<feature type="signal peptide" evidence="1">
    <location>
        <begin position="1"/>
        <end position="30"/>
    </location>
</feature>
<dbReference type="AlphaFoldDB" id="A0A1X0QSA9"/>
<evidence type="ECO:0000256" key="1">
    <source>
        <dbReference type="SAM" id="SignalP"/>
    </source>
</evidence>
<dbReference type="VEuPathDB" id="FungiDB:BCV72DRAFT_234439"/>
<proteinExistence type="predicted"/>
<evidence type="ECO:0000313" key="2">
    <source>
        <dbReference type="EMBL" id="ORE02621.1"/>
    </source>
</evidence>
<sequence length="94" mass="10846">MPHAMRRDVEMLLLLLYVLLFEHYSPMVTMRSSNTLPDNGAGVKRQLNYEIMMHKGYQPSYRTCFGEIKGKGAQHTPSIMDFYRLGVFAKLVFG</sequence>
<organism evidence="2">
    <name type="scientific">Rhizopus microsporus var. microsporus</name>
    <dbReference type="NCBI Taxonomy" id="86635"/>
    <lineage>
        <taxon>Eukaryota</taxon>
        <taxon>Fungi</taxon>
        <taxon>Fungi incertae sedis</taxon>
        <taxon>Mucoromycota</taxon>
        <taxon>Mucoromycotina</taxon>
        <taxon>Mucoromycetes</taxon>
        <taxon>Mucorales</taxon>
        <taxon>Mucorineae</taxon>
        <taxon>Rhizopodaceae</taxon>
        <taxon>Rhizopus</taxon>
    </lineage>
</organism>
<dbReference type="EMBL" id="KV922040">
    <property type="protein sequence ID" value="ORE02621.1"/>
    <property type="molecule type" value="Genomic_DNA"/>
</dbReference>
<evidence type="ECO:0008006" key="3">
    <source>
        <dbReference type="Google" id="ProtNLM"/>
    </source>
</evidence>
<feature type="chain" id="PRO_5012348869" description="Secreted protein" evidence="1">
    <location>
        <begin position="31"/>
        <end position="94"/>
    </location>
</feature>
<keyword evidence="1" id="KW-0732">Signal</keyword>
<protein>
    <recommendedName>
        <fullName evidence="3">Secreted protein</fullName>
    </recommendedName>
</protein>
<gene>
    <name evidence="2" type="ORF">BCV72DRAFT_234439</name>
</gene>
<accession>A0A1X0QSA9</accession>
<dbReference type="OrthoDB" id="2281596at2759"/>
<reference evidence="2" key="1">
    <citation type="journal article" date="2016" name="Proc. Natl. Acad. Sci. U.S.A.">
        <title>Lipid metabolic changes in an early divergent fungus govern the establishment of a mutualistic symbiosis with endobacteria.</title>
        <authorList>
            <person name="Lastovetsky O.A."/>
            <person name="Gaspar M.L."/>
            <person name="Mondo S.J."/>
            <person name="LaButti K.M."/>
            <person name="Sandor L."/>
            <person name="Grigoriev I.V."/>
            <person name="Henry S.A."/>
            <person name="Pawlowska T.E."/>
        </authorList>
    </citation>
    <scope>NUCLEOTIDE SEQUENCE [LARGE SCALE GENOMIC DNA]</scope>
    <source>
        <strain evidence="2">ATCC 52814</strain>
    </source>
</reference>
<dbReference type="Proteomes" id="UP000242414">
    <property type="component" value="Unassembled WGS sequence"/>
</dbReference>